<evidence type="ECO:0000259" key="10">
    <source>
        <dbReference type="PROSITE" id="PS51352"/>
    </source>
</evidence>
<dbReference type="Proteomes" id="UP000323164">
    <property type="component" value="Unassembled WGS sequence"/>
</dbReference>
<evidence type="ECO:0000256" key="1">
    <source>
        <dbReference type="ARBA" id="ARBA00004418"/>
    </source>
</evidence>
<dbReference type="InterPro" id="IPR023205">
    <property type="entry name" value="DsbA/DsbL"/>
</dbReference>
<dbReference type="PIRSF" id="PIRSF001488">
    <property type="entry name" value="Tdi_protein"/>
    <property type="match status" value="1"/>
</dbReference>
<evidence type="ECO:0000256" key="6">
    <source>
        <dbReference type="ARBA" id="ARBA00023284"/>
    </source>
</evidence>
<feature type="chain" id="PRO_5022687084" description="Thiol:disulfide interchange protein" evidence="9">
    <location>
        <begin position="21"/>
        <end position="217"/>
    </location>
</feature>
<dbReference type="RefSeq" id="WP_149353917.1">
    <property type="nucleotide sequence ID" value="NZ_VTRV01000258.1"/>
</dbReference>
<dbReference type="Pfam" id="PF01323">
    <property type="entry name" value="DSBA"/>
    <property type="match status" value="1"/>
</dbReference>
<dbReference type="PANTHER" id="PTHR35891">
    <property type="entry name" value="THIOL:DISULFIDE INTERCHANGE PROTEIN DSBA"/>
    <property type="match status" value="1"/>
</dbReference>
<sequence length="217" mass="23476">MNLLLRFAAVCLLAATGAVAAAPAAPVQGQDYDVIDGGTPYQAAPGKVEVAEVFGYLCPHCAHFEPVIEAWARKLPPQAALVPVPADFRDDWVPYARAYFAAQALGVAARSHQAMFDALHVDESLPLSAASPEEIATFYQRFGIAPARFLAAYRAPSVDAQMKRAREFIVRSGVDGTPTLIVAGRYRVTADSRDKQLATARWLVDRELAAKRHTAAR</sequence>
<evidence type="ECO:0000313" key="11">
    <source>
        <dbReference type="EMBL" id="TZF80671.1"/>
    </source>
</evidence>
<evidence type="ECO:0000256" key="5">
    <source>
        <dbReference type="ARBA" id="ARBA00023157"/>
    </source>
</evidence>
<evidence type="ECO:0000256" key="8">
    <source>
        <dbReference type="PIRSR" id="PIRSR001488-1"/>
    </source>
</evidence>
<gene>
    <name evidence="11" type="ORF">FW784_13890</name>
</gene>
<dbReference type="PANTHER" id="PTHR35891:SF2">
    <property type="entry name" value="THIOL:DISULFIDE INTERCHANGE PROTEIN DSBA"/>
    <property type="match status" value="1"/>
</dbReference>
<dbReference type="SUPFAM" id="SSF52833">
    <property type="entry name" value="Thioredoxin-like"/>
    <property type="match status" value="1"/>
</dbReference>
<evidence type="ECO:0000256" key="2">
    <source>
        <dbReference type="ARBA" id="ARBA00005791"/>
    </source>
</evidence>
<dbReference type="GO" id="GO:0042597">
    <property type="term" value="C:periplasmic space"/>
    <property type="evidence" value="ECO:0007669"/>
    <property type="project" value="UniProtKB-SubCell"/>
</dbReference>
<reference evidence="11 12" key="1">
    <citation type="submission" date="2019-08" db="EMBL/GenBank/DDBJ databases">
        <title>Draft genome sequence of Lysobacter sp. UKS-15.</title>
        <authorList>
            <person name="Im W.-T."/>
        </authorList>
    </citation>
    <scope>NUCLEOTIDE SEQUENCE [LARGE SCALE GENOMIC DNA]</scope>
    <source>
        <strain evidence="11 12">UKS-15</strain>
    </source>
</reference>
<dbReference type="InterPro" id="IPR036249">
    <property type="entry name" value="Thioredoxin-like_sf"/>
</dbReference>
<feature type="disulfide bond" description="Redox-active" evidence="8">
    <location>
        <begin position="58"/>
        <end position="61"/>
    </location>
</feature>
<dbReference type="PROSITE" id="PS51352">
    <property type="entry name" value="THIOREDOXIN_2"/>
    <property type="match status" value="1"/>
</dbReference>
<dbReference type="InterPro" id="IPR050824">
    <property type="entry name" value="Thiol_disulfide_DsbA"/>
</dbReference>
<dbReference type="Gene3D" id="3.40.30.10">
    <property type="entry name" value="Glutaredoxin"/>
    <property type="match status" value="1"/>
</dbReference>
<dbReference type="InterPro" id="IPR001853">
    <property type="entry name" value="DSBA-like_thioredoxin_dom"/>
</dbReference>
<evidence type="ECO:0000256" key="4">
    <source>
        <dbReference type="ARBA" id="ARBA00022764"/>
    </source>
</evidence>
<keyword evidence="3 9" id="KW-0732">Signal</keyword>
<dbReference type="InterPro" id="IPR013766">
    <property type="entry name" value="Thioredoxin_domain"/>
</dbReference>
<protein>
    <recommendedName>
        <fullName evidence="7">Thiol:disulfide interchange protein</fullName>
    </recommendedName>
</protein>
<dbReference type="GO" id="GO:0016491">
    <property type="term" value="F:oxidoreductase activity"/>
    <property type="evidence" value="ECO:0007669"/>
    <property type="project" value="InterPro"/>
</dbReference>
<proteinExistence type="inferred from homology"/>
<evidence type="ECO:0000313" key="12">
    <source>
        <dbReference type="Proteomes" id="UP000323164"/>
    </source>
</evidence>
<keyword evidence="5 7" id="KW-1015">Disulfide bond</keyword>
<accession>A0A5D8YDU2</accession>
<evidence type="ECO:0000256" key="9">
    <source>
        <dbReference type="SAM" id="SignalP"/>
    </source>
</evidence>
<dbReference type="OrthoDB" id="9784896at2"/>
<keyword evidence="6" id="KW-0676">Redox-active center</keyword>
<comment type="subcellular location">
    <subcellularLocation>
        <location evidence="1 7">Periplasm</location>
    </subcellularLocation>
</comment>
<keyword evidence="12" id="KW-1185">Reference proteome</keyword>
<dbReference type="EMBL" id="VTRV01000258">
    <property type="protein sequence ID" value="TZF80671.1"/>
    <property type="molecule type" value="Genomic_DNA"/>
</dbReference>
<evidence type="ECO:0000256" key="7">
    <source>
        <dbReference type="PIRNR" id="PIRNR001488"/>
    </source>
</evidence>
<name>A0A5D8YDU2_9GAMM</name>
<comment type="caution">
    <text evidence="11">The sequence shown here is derived from an EMBL/GenBank/DDBJ whole genome shotgun (WGS) entry which is preliminary data.</text>
</comment>
<dbReference type="AlphaFoldDB" id="A0A5D8YDU2"/>
<feature type="domain" description="Thioredoxin" evidence="10">
    <location>
        <begin position="16"/>
        <end position="209"/>
    </location>
</feature>
<comment type="similarity">
    <text evidence="2">Belongs to the thioredoxin family. DsbA subfamily.</text>
</comment>
<evidence type="ECO:0000256" key="3">
    <source>
        <dbReference type="ARBA" id="ARBA00022729"/>
    </source>
</evidence>
<organism evidence="11 12">
    <name type="scientific">Cognatilysobacter lacus</name>
    <dbReference type="NCBI Taxonomy" id="1643323"/>
    <lineage>
        <taxon>Bacteria</taxon>
        <taxon>Pseudomonadati</taxon>
        <taxon>Pseudomonadota</taxon>
        <taxon>Gammaproteobacteria</taxon>
        <taxon>Lysobacterales</taxon>
        <taxon>Lysobacteraceae</taxon>
        <taxon>Cognatilysobacter</taxon>
    </lineage>
</organism>
<keyword evidence="4 7" id="KW-0574">Periplasm</keyword>
<dbReference type="CDD" id="cd03019">
    <property type="entry name" value="DsbA_DsbA"/>
    <property type="match status" value="1"/>
</dbReference>
<feature type="signal peptide" evidence="9">
    <location>
        <begin position="1"/>
        <end position="20"/>
    </location>
</feature>